<sequence>MNDRIHAVWLGEMMPPLAHACLDDWKKMGFKFRLWTESDTEVLQWIEDCRFAKECYRRGLYAFVSDYLRLKVLEAEGGLYLDTDVTIRQNPFPLFAGAKFAVGYETEEYLGTAAIYSEKDSRILSELIRFYEEGIWKTDLYIGPQVVTYLIKDQQLSNLENCVLLPRHCFYPYSQEPLNFECPEESYLVHWFQHSWKKMPGMVFLKSKHLGFWGKLYVWQKYLFRSIF</sequence>
<dbReference type="EMBL" id="CP071247">
    <property type="protein sequence ID" value="QSP96056.1"/>
    <property type="molecule type" value="Genomic_DNA"/>
</dbReference>
<evidence type="ECO:0000256" key="1">
    <source>
        <dbReference type="ARBA" id="ARBA00022679"/>
    </source>
</evidence>
<organism evidence="2 3">
    <name type="scientific">Marinobacter salinisoli</name>
    <dbReference type="NCBI Taxonomy" id="2769486"/>
    <lineage>
        <taxon>Bacteria</taxon>
        <taxon>Pseudomonadati</taxon>
        <taxon>Pseudomonadota</taxon>
        <taxon>Gammaproteobacteria</taxon>
        <taxon>Pseudomonadales</taxon>
        <taxon>Marinobacteraceae</taxon>
        <taxon>Marinobacter</taxon>
    </lineage>
</organism>
<gene>
    <name evidence="2" type="ORF">LPB19_06625</name>
</gene>
<dbReference type="Gene3D" id="3.90.550.20">
    <property type="match status" value="1"/>
</dbReference>
<dbReference type="InterPro" id="IPR007577">
    <property type="entry name" value="GlycoTrfase_DXD_sugar-bd_CS"/>
</dbReference>
<proteinExistence type="predicted"/>
<reference evidence="2 3" key="1">
    <citation type="submission" date="2021-03" db="EMBL/GenBank/DDBJ databases">
        <title>Genome sequencing of Marinobacter sp. LPB0319.</title>
        <authorList>
            <person name="Kim J."/>
        </authorList>
    </citation>
    <scope>NUCLEOTIDE SEQUENCE [LARGE SCALE GENOMIC DNA]</scope>
    <source>
        <strain evidence="2 3">LPB0319</strain>
    </source>
</reference>
<evidence type="ECO:0000313" key="3">
    <source>
        <dbReference type="Proteomes" id="UP000663555"/>
    </source>
</evidence>
<dbReference type="InterPro" id="IPR051706">
    <property type="entry name" value="Glycosyltransferase_domain"/>
</dbReference>
<accession>A0ABX7MY62</accession>
<dbReference type="PANTHER" id="PTHR32385:SF15">
    <property type="entry name" value="INOSITOL PHOSPHOCERAMIDE MANNOSYLTRANSFERASE 1"/>
    <property type="match status" value="1"/>
</dbReference>
<dbReference type="InterPro" id="IPR029044">
    <property type="entry name" value="Nucleotide-diphossugar_trans"/>
</dbReference>
<dbReference type="Pfam" id="PF04488">
    <property type="entry name" value="Gly_transf_sug"/>
    <property type="match status" value="1"/>
</dbReference>
<protein>
    <recommendedName>
        <fullName evidence="4">Mannosyltransferase</fullName>
    </recommendedName>
</protein>
<dbReference type="PANTHER" id="PTHR32385">
    <property type="entry name" value="MANNOSYL PHOSPHORYLINOSITOL CERAMIDE SYNTHASE"/>
    <property type="match status" value="1"/>
</dbReference>
<name>A0ABX7MY62_9GAMM</name>
<evidence type="ECO:0000313" key="2">
    <source>
        <dbReference type="EMBL" id="QSP96056.1"/>
    </source>
</evidence>
<evidence type="ECO:0008006" key="4">
    <source>
        <dbReference type="Google" id="ProtNLM"/>
    </source>
</evidence>
<dbReference type="Proteomes" id="UP000663555">
    <property type="component" value="Chromosome"/>
</dbReference>
<keyword evidence="3" id="KW-1185">Reference proteome</keyword>
<dbReference type="RefSeq" id="WP_206645283.1">
    <property type="nucleotide sequence ID" value="NZ_CP071247.1"/>
</dbReference>
<keyword evidence="1" id="KW-0808">Transferase</keyword>
<dbReference type="SUPFAM" id="SSF53448">
    <property type="entry name" value="Nucleotide-diphospho-sugar transferases"/>
    <property type="match status" value="1"/>
</dbReference>